<gene>
    <name evidence="2" type="ORF">ABID08_004015</name>
</gene>
<keyword evidence="1" id="KW-0472">Membrane</keyword>
<dbReference type="EMBL" id="JBEPMY010000012">
    <property type="protein sequence ID" value="MET3756637.1"/>
    <property type="molecule type" value="Genomic_DNA"/>
</dbReference>
<sequence>MLRRLLSRVRIHALVIVSVVPCIMAVGAIGLYAFEPASGANGYFQLRLAVVERLSQPVGSNGRVPGRRQLIGQFLLEEPENVA</sequence>
<reference evidence="2 3" key="1">
    <citation type="submission" date="2024-06" db="EMBL/GenBank/DDBJ databases">
        <title>Genomic Encyclopedia of Type Strains, Phase IV (KMG-IV): sequencing the most valuable type-strain genomes for metagenomic binning, comparative biology and taxonomic classification.</title>
        <authorList>
            <person name="Goeker M."/>
        </authorList>
    </citation>
    <scope>NUCLEOTIDE SEQUENCE [LARGE SCALE GENOMIC DNA]</scope>
    <source>
        <strain evidence="2 3">DSM 29288</strain>
    </source>
</reference>
<dbReference type="Proteomes" id="UP001549077">
    <property type="component" value="Unassembled WGS sequence"/>
</dbReference>
<protein>
    <submittedName>
        <fullName evidence="2">Uncharacterized protein</fullName>
    </submittedName>
</protein>
<keyword evidence="1" id="KW-0812">Transmembrane</keyword>
<name>A0ABV2MJJ2_9HYPH</name>
<evidence type="ECO:0000313" key="3">
    <source>
        <dbReference type="Proteomes" id="UP001549077"/>
    </source>
</evidence>
<evidence type="ECO:0000256" key="1">
    <source>
        <dbReference type="SAM" id="Phobius"/>
    </source>
</evidence>
<proteinExistence type="predicted"/>
<keyword evidence="1" id="KW-1133">Transmembrane helix</keyword>
<dbReference type="GeneID" id="91151246"/>
<evidence type="ECO:0000313" key="2">
    <source>
        <dbReference type="EMBL" id="MET3756637.1"/>
    </source>
</evidence>
<accession>A0ABV2MJJ2</accession>
<keyword evidence="3" id="KW-1185">Reference proteome</keyword>
<dbReference type="RefSeq" id="WP_246735426.1">
    <property type="nucleotide sequence ID" value="NZ_CP071605.1"/>
</dbReference>
<organism evidence="2 3">
    <name type="scientific">Rhizobium binae</name>
    <dbReference type="NCBI Taxonomy" id="1138190"/>
    <lineage>
        <taxon>Bacteria</taxon>
        <taxon>Pseudomonadati</taxon>
        <taxon>Pseudomonadota</taxon>
        <taxon>Alphaproteobacteria</taxon>
        <taxon>Hyphomicrobiales</taxon>
        <taxon>Rhizobiaceae</taxon>
        <taxon>Rhizobium/Agrobacterium group</taxon>
        <taxon>Rhizobium</taxon>
    </lineage>
</organism>
<feature type="transmembrane region" description="Helical" evidence="1">
    <location>
        <begin position="12"/>
        <end position="34"/>
    </location>
</feature>
<comment type="caution">
    <text evidence="2">The sequence shown here is derived from an EMBL/GenBank/DDBJ whole genome shotgun (WGS) entry which is preliminary data.</text>
</comment>